<dbReference type="GO" id="GO:0009279">
    <property type="term" value="C:cell outer membrane"/>
    <property type="evidence" value="ECO:0007669"/>
    <property type="project" value="UniProtKB-SubCell"/>
</dbReference>
<feature type="chain" id="PRO_5015724406" evidence="6">
    <location>
        <begin position="20"/>
        <end position="642"/>
    </location>
</feature>
<comment type="caution">
    <text evidence="9">The sequence shown here is derived from an EMBL/GenBank/DDBJ whole genome shotgun (WGS) entry which is preliminary data.</text>
</comment>
<keyword evidence="5" id="KW-0998">Cell outer membrane</keyword>
<evidence type="ECO:0000256" key="2">
    <source>
        <dbReference type="ARBA" id="ARBA00006275"/>
    </source>
</evidence>
<dbReference type="Pfam" id="PF07980">
    <property type="entry name" value="SusD_RagB"/>
    <property type="match status" value="1"/>
</dbReference>
<reference evidence="9 10" key="1">
    <citation type="submission" date="2018-04" db="EMBL/GenBank/DDBJ databases">
        <title>Pedobacter chongqingensis sp. nov., isolated from a rottenly hemp rope.</title>
        <authorList>
            <person name="Cai Y."/>
        </authorList>
    </citation>
    <scope>NUCLEOTIDE SEQUENCE [LARGE SCALE GENOMIC DNA]</scope>
    <source>
        <strain evidence="9 10">FJ4-8</strain>
    </source>
</reference>
<dbReference type="Pfam" id="PF14322">
    <property type="entry name" value="SusD-like_3"/>
    <property type="match status" value="1"/>
</dbReference>
<keyword evidence="3 6" id="KW-0732">Signal</keyword>
<evidence type="ECO:0000313" key="9">
    <source>
        <dbReference type="EMBL" id="PWG79701.1"/>
    </source>
</evidence>
<comment type="similarity">
    <text evidence="2">Belongs to the SusD family.</text>
</comment>
<evidence type="ECO:0000256" key="4">
    <source>
        <dbReference type="ARBA" id="ARBA00023136"/>
    </source>
</evidence>
<dbReference type="AlphaFoldDB" id="A0A2U2PE78"/>
<dbReference type="EMBL" id="QEAS01000012">
    <property type="protein sequence ID" value="PWG79701.1"/>
    <property type="molecule type" value="Genomic_DNA"/>
</dbReference>
<accession>A0A2U2PE78</accession>
<evidence type="ECO:0000256" key="3">
    <source>
        <dbReference type="ARBA" id="ARBA00022729"/>
    </source>
</evidence>
<protein>
    <submittedName>
        <fullName evidence="9">RagB/SusD family nutrient uptake outer membrane protein</fullName>
    </submittedName>
</protein>
<name>A0A2U2PE78_9SPHI</name>
<feature type="domain" description="RagB/SusD" evidence="7">
    <location>
        <begin position="338"/>
        <end position="642"/>
    </location>
</feature>
<evidence type="ECO:0000256" key="1">
    <source>
        <dbReference type="ARBA" id="ARBA00004442"/>
    </source>
</evidence>
<dbReference type="InterPro" id="IPR012944">
    <property type="entry name" value="SusD_RagB_dom"/>
</dbReference>
<feature type="signal peptide" evidence="6">
    <location>
        <begin position="1"/>
        <end position="19"/>
    </location>
</feature>
<dbReference type="Gene3D" id="1.25.40.390">
    <property type="match status" value="1"/>
</dbReference>
<evidence type="ECO:0000256" key="6">
    <source>
        <dbReference type="SAM" id="SignalP"/>
    </source>
</evidence>
<evidence type="ECO:0000259" key="8">
    <source>
        <dbReference type="Pfam" id="PF14322"/>
    </source>
</evidence>
<dbReference type="InterPro" id="IPR033985">
    <property type="entry name" value="SusD-like_N"/>
</dbReference>
<proteinExistence type="inferred from homology"/>
<comment type="subcellular location">
    <subcellularLocation>
        <location evidence="1">Cell outer membrane</location>
    </subcellularLocation>
</comment>
<evidence type="ECO:0000259" key="7">
    <source>
        <dbReference type="Pfam" id="PF07980"/>
    </source>
</evidence>
<evidence type="ECO:0000313" key="10">
    <source>
        <dbReference type="Proteomes" id="UP000245647"/>
    </source>
</evidence>
<organism evidence="9 10">
    <name type="scientific">Pararcticibacter amylolyticus</name>
    <dbReference type="NCBI Taxonomy" id="2173175"/>
    <lineage>
        <taxon>Bacteria</taxon>
        <taxon>Pseudomonadati</taxon>
        <taxon>Bacteroidota</taxon>
        <taxon>Sphingobacteriia</taxon>
        <taxon>Sphingobacteriales</taxon>
        <taxon>Sphingobacteriaceae</taxon>
        <taxon>Pararcticibacter</taxon>
    </lineage>
</organism>
<keyword evidence="10" id="KW-1185">Reference proteome</keyword>
<feature type="domain" description="SusD-like N-terminal" evidence="8">
    <location>
        <begin position="24"/>
        <end position="229"/>
    </location>
</feature>
<keyword evidence="4" id="KW-0472">Membrane</keyword>
<gene>
    <name evidence="9" type="ORF">DDR33_14855</name>
</gene>
<dbReference type="RefSeq" id="WP_109416599.1">
    <property type="nucleotide sequence ID" value="NZ_QEAS01000012.1"/>
</dbReference>
<dbReference type="SUPFAM" id="SSF48452">
    <property type="entry name" value="TPR-like"/>
    <property type="match status" value="1"/>
</dbReference>
<sequence>MKSAIYTAGFIITMLCVFACNDSFLDREPDDQITEQQVFSRYEKVDKLVSEAYYRARKANSPLVFFTHFSSSAITDECEGSTVEGNITNNYNTGAWNPNSIPGNNNGQFWEGLYTSIRHTNVILEGVEKYQTPDNPLQPGDLQCRIGEVYFLRAYFHLLLLRLYGEVPYIDKVIKSDDPMQFKKESVHAVIEKIVADANEAYNRVPGFYGQSNINFGRVEKGACLALIAVARWIGATPLYNGAKDKFGYTGTRQFESEYTYDVKRWTAAKDAAAAVINFQVEGRTRYSLYERHDQTDFKDNNNQDLNNSTVYARLWDMYYDMNAFENEAIFFLARDKNQAWQGDIYPPSRSGSSRQQPVQEQVDEYEYMAPDGYGYPVYSAAARTAGYDDANPYLRRDPRFYRDIIYHGAPYRDNSNNKKTVNTATGSDKVGATNATTTGYYLRKFQKEAYNKSGSFDINCPPVWRLPEFIYIYCEAVNESSGPNQEIYDMINKVRARSFMLPMPPSAKMDAAVMRDYIKRERRVEFFYEDKRPWVCRLYLEPNNVVETAKETVWKGAGSSNTERSQNYWKDNNGAYPKCQRMINGMKPVQADDGKIVISGVKYKMERFCVEERVFSTKHYLFPIMYTELQRSPTLVQNPEW</sequence>
<dbReference type="OrthoDB" id="608091at2"/>
<dbReference type="Proteomes" id="UP000245647">
    <property type="component" value="Unassembled WGS sequence"/>
</dbReference>
<evidence type="ECO:0000256" key="5">
    <source>
        <dbReference type="ARBA" id="ARBA00023237"/>
    </source>
</evidence>
<dbReference type="InterPro" id="IPR011990">
    <property type="entry name" value="TPR-like_helical_dom_sf"/>
</dbReference>